<protein>
    <submittedName>
        <fullName evidence="5">MCE family protein</fullName>
    </submittedName>
</protein>
<keyword evidence="2" id="KW-0812">Transmembrane</keyword>
<dbReference type="Proteomes" id="UP001432128">
    <property type="component" value="Chromosome"/>
</dbReference>
<evidence type="ECO:0000259" key="3">
    <source>
        <dbReference type="Pfam" id="PF02470"/>
    </source>
</evidence>
<feature type="region of interest" description="Disordered" evidence="1">
    <location>
        <begin position="397"/>
        <end position="423"/>
    </location>
</feature>
<keyword evidence="2" id="KW-0472">Membrane</keyword>
<organism evidence="5 6">
    <name type="scientific">Williamsia herbipolensis</name>
    <dbReference type="NCBI Taxonomy" id="1603258"/>
    <lineage>
        <taxon>Bacteria</taxon>
        <taxon>Bacillati</taxon>
        <taxon>Actinomycetota</taxon>
        <taxon>Actinomycetes</taxon>
        <taxon>Mycobacteriales</taxon>
        <taxon>Nocardiaceae</taxon>
        <taxon>Williamsia</taxon>
    </lineage>
</organism>
<evidence type="ECO:0000256" key="2">
    <source>
        <dbReference type="SAM" id="Phobius"/>
    </source>
</evidence>
<evidence type="ECO:0000256" key="1">
    <source>
        <dbReference type="SAM" id="MobiDB-lite"/>
    </source>
</evidence>
<feature type="transmembrane region" description="Helical" evidence="2">
    <location>
        <begin position="25"/>
        <end position="46"/>
    </location>
</feature>
<evidence type="ECO:0000259" key="4">
    <source>
        <dbReference type="Pfam" id="PF11887"/>
    </source>
</evidence>
<dbReference type="PANTHER" id="PTHR33371:SF4">
    <property type="entry name" value="INTERMEMBRANE PHOSPHOLIPID TRANSPORT SYSTEM BINDING PROTEIN MLAD"/>
    <property type="match status" value="1"/>
</dbReference>
<sequence>MTTNAPRHDLRDSSGPGRWFTPRHIAFLVVGVVVALIIAGSLWWLFTSLNQTKVTAYFKSSVGIYSGTDVRIMGVKVGSVDNVEPQGDKVKITFTVDGGHDLPKDVRAVQITPSVVADRYIQLTPTYQKGMAKAGDDITLSLNQTMVPVEIDQLYSSVQKLSNSLGPQGANKTGALSQVITTGAKNLKGNGEKLGATIDQLSKAALTLSDSRGSLVDTVKNLDVFVGALAENDAQVRQFNTQLDSFSSFLAGERSQLGEALNKLSVALGDVAGFVQDNRIALGDRVKELIPTAQTLADTTDQQKELLTVLPVTINNLINAYNAESGTLDLRVVLPELQNLAGAGCKLLDLGKLKPGDPAFTQFSNTLRPLLDQCGNITDQINKGITTPTLNLPFGIMSGENQQRRGPVPGTRPGTPSPGLTGG</sequence>
<name>A0AAU4K6N5_9NOCA</name>
<dbReference type="InterPro" id="IPR024516">
    <property type="entry name" value="Mce_C"/>
</dbReference>
<gene>
    <name evidence="5" type="ORF">OG579_08110</name>
</gene>
<dbReference type="Pfam" id="PF11887">
    <property type="entry name" value="Mce4_CUP1"/>
    <property type="match status" value="1"/>
</dbReference>
<proteinExistence type="predicted"/>
<reference evidence="5 6" key="1">
    <citation type="submission" date="2022-10" db="EMBL/GenBank/DDBJ databases">
        <title>The complete genomes of actinobacterial strains from the NBC collection.</title>
        <authorList>
            <person name="Joergensen T.S."/>
            <person name="Alvarez Arevalo M."/>
            <person name="Sterndorff E.B."/>
            <person name="Faurdal D."/>
            <person name="Vuksanovic O."/>
            <person name="Mourched A.-S."/>
            <person name="Charusanti P."/>
            <person name="Shaw S."/>
            <person name="Blin K."/>
            <person name="Weber T."/>
        </authorList>
    </citation>
    <scope>NUCLEOTIDE SEQUENCE [LARGE SCALE GENOMIC DNA]</scope>
    <source>
        <strain evidence="5 6">NBC_00319</strain>
    </source>
</reference>
<dbReference type="KEGG" id="whr:OG579_08110"/>
<evidence type="ECO:0000313" key="6">
    <source>
        <dbReference type="Proteomes" id="UP001432128"/>
    </source>
</evidence>
<dbReference type="PANTHER" id="PTHR33371">
    <property type="entry name" value="INTERMEMBRANE PHOSPHOLIPID TRANSPORT SYSTEM BINDING PROTEIN MLAD-RELATED"/>
    <property type="match status" value="1"/>
</dbReference>
<evidence type="ECO:0000313" key="5">
    <source>
        <dbReference type="EMBL" id="WUM21726.1"/>
    </source>
</evidence>
<dbReference type="GO" id="GO:0005576">
    <property type="term" value="C:extracellular region"/>
    <property type="evidence" value="ECO:0007669"/>
    <property type="project" value="TreeGrafter"/>
</dbReference>
<dbReference type="NCBIfam" id="TIGR00996">
    <property type="entry name" value="Mtu_fam_mce"/>
    <property type="match status" value="1"/>
</dbReference>
<dbReference type="InterPro" id="IPR003399">
    <property type="entry name" value="Mce/MlaD"/>
</dbReference>
<dbReference type="Pfam" id="PF02470">
    <property type="entry name" value="MlaD"/>
    <property type="match status" value="1"/>
</dbReference>
<keyword evidence="6" id="KW-1185">Reference proteome</keyword>
<dbReference type="EMBL" id="CP108021">
    <property type="protein sequence ID" value="WUM21726.1"/>
    <property type="molecule type" value="Genomic_DNA"/>
</dbReference>
<dbReference type="InterPro" id="IPR052336">
    <property type="entry name" value="MlaD_Phospholipid_Transporter"/>
</dbReference>
<keyword evidence="2" id="KW-1133">Transmembrane helix</keyword>
<feature type="domain" description="Mammalian cell entry C-terminal" evidence="4">
    <location>
        <begin position="139"/>
        <end position="306"/>
    </location>
</feature>
<accession>A0AAU4K6N5</accession>
<feature type="domain" description="Mce/MlaD" evidence="3">
    <location>
        <begin position="52"/>
        <end position="125"/>
    </location>
</feature>
<feature type="compositionally biased region" description="Low complexity" evidence="1">
    <location>
        <begin position="404"/>
        <end position="423"/>
    </location>
</feature>
<dbReference type="InterPro" id="IPR005693">
    <property type="entry name" value="Mce"/>
</dbReference>
<dbReference type="AlphaFoldDB" id="A0AAU4K6N5"/>